<keyword evidence="10" id="KW-1185">Reference proteome</keyword>
<evidence type="ECO:0000256" key="2">
    <source>
        <dbReference type="ARBA" id="ARBA00023015"/>
    </source>
</evidence>
<dbReference type="SMART" id="SM00421">
    <property type="entry name" value="HTH_LUXR"/>
    <property type="match status" value="1"/>
</dbReference>
<keyword evidence="2" id="KW-0805">Transcription regulation</keyword>
<name>A0ABP5HFY9_9ACTN</name>
<dbReference type="InterPro" id="IPR039420">
    <property type="entry name" value="WalR-like"/>
</dbReference>
<dbReference type="Pfam" id="PF00072">
    <property type="entry name" value="Response_reg"/>
    <property type="match status" value="1"/>
</dbReference>
<dbReference type="CDD" id="cd17535">
    <property type="entry name" value="REC_NarL-like"/>
    <property type="match status" value="1"/>
</dbReference>
<feature type="compositionally biased region" description="Low complexity" evidence="6">
    <location>
        <begin position="42"/>
        <end position="62"/>
    </location>
</feature>
<dbReference type="PANTHER" id="PTHR43214:SF24">
    <property type="entry name" value="TRANSCRIPTIONAL REGULATORY PROTEIN NARL-RELATED"/>
    <property type="match status" value="1"/>
</dbReference>
<dbReference type="Proteomes" id="UP001500016">
    <property type="component" value="Unassembled WGS sequence"/>
</dbReference>
<dbReference type="Gene3D" id="3.40.50.2300">
    <property type="match status" value="1"/>
</dbReference>
<keyword evidence="1 5" id="KW-0597">Phosphoprotein</keyword>
<dbReference type="InterPro" id="IPR011006">
    <property type="entry name" value="CheY-like_superfamily"/>
</dbReference>
<dbReference type="InterPro" id="IPR001789">
    <property type="entry name" value="Sig_transdc_resp-reg_receiver"/>
</dbReference>
<sequence length="305" mass="30817">MDGTVDELMFGTPEGALGRPADGAVDGTAGPAADSAGTEPVDGAADAASDGTAGATAGATSDGPVVRLVDGAGVGARRVRVLIADDEPMVRAGVRAILGTADDLEIVAEAGDGREAVELVRRHRPDVAVLDIRMPEVNGIEAAARIRDAVPGTKAVMLTTFGEDDYILQALGRGASGFLIKSGEPEELVTGVRAVADGAAYLSPKVAARVVAHLAASGAGTVAGRRTSARERVEALTVREREVLSYLGAGFSNGQIARRLRVVEGTVKAHVSSVLARLGVDNRAAAAVVAHEAGVVSPGPAGPRQ</sequence>
<evidence type="ECO:0000313" key="9">
    <source>
        <dbReference type="EMBL" id="GAA2072845.1"/>
    </source>
</evidence>
<reference evidence="10" key="1">
    <citation type="journal article" date="2019" name="Int. J. Syst. Evol. Microbiol.">
        <title>The Global Catalogue of Microorganisms (GCM) 10K type strain sequencing project: providing services to taxonomists for standard genome sequencing and annotation.</title>
        <authorList>
            <consortium name="The Broad Institute Genomics Platform"/>
            <consortium name="The Broad Institute Genome Sequencing Center for Infectious Disease"/>
            <person name="Wu L."/>
            <person name="Ma J."/>
        </authorList>
    </citation>
    <scope>NUCLEOTIDE SEQUENCE [LARGE SCALE GENOMIC DNA]</scope>
    <source>
        <strain evidence="10">JCM 15478</strain>
    </source>
</reference>
<comment type="caution">
    <text evidence="9">The sequence shown here is derived from an EMBL/GenBank/DDBJ whole genome shotgun (WGS) entry which is preliminary data.</text>
</comment>
<dbReference type="SMART" id="SM00448">
    <property type="entry name" value="REC"/>
    <property type="match status" value="1"/>
</dbReference>
<evidence type="ECO:0000256" key="6">
    <source>
        <dbReference type="SAM" id="MobiDB-lite"/>
    </source>
</evidence>
<evidence type="ECO:0000256" key="1">
    <source>
        <dbReference type="ARBA" id="ARBA00022553"/>
    </source>
</evidence>
<feature type="domain" description="Response regulatory" evidence="8">
    <location>
        <begin position="80"/>
        <end position="196"/>
    </location>
</feature>
<organism evidence="9 10">
    <name type="scientific">Streptomyces albiaxialis</name>
    <dbReference type="NCBI Taxonomy" id="329523"/>
    <lineage>
        <taxon>Bacteria</taxon>
        <taxon>Bacillati</taxon>
        <taxon>Actinomycetota</taxon>
        <taxon>Actinomycetes</taxon>
        <taxon>Kitasatosporales</taxon>
        <taxon>Streptomycetaceae</taxon>
        <taxon>Streptomyces</taxon>
    </lineage>
</organism>
<keyword evidence="4" id="KW-0804">Transcription</keyword>
<dbReference type="SUPFAM" id="SSF46894">
    <property type="entry name" value="C-terminal effector domain of the bipartite response regulators"/>
    <property type="match status" value="1"/>
</dbReference>
<evidence type="ECO:0000313" key="10">
    <source>
        <dbReference type="Proteomes" id="UP001500016"/>
    </source>
</evidence>
<dbReference type="InterPro" id="IPR000792">
    <property type="entry name" value="Tscrpt_reg_LuxR_C"/>
</dbReference>
<dbReference type="PANTHER" id="PTHR43214">
    <property type="entry name" value="TWO-COMPONENT RESPONSE REGULATOR"/>
    <property type="match status" value="1"/>
</dbReference>
<proteinExistence type="predicted"/>
<dbReference type="PROSITE" id="PS50043">
    <property type="entry name" value="HTH_LUXR_2"/>
    <property type="match status" value="1"/>
</dbReference>
<evidence type="ECO:0000256" key="3">
    <source>
        <dbReference type="ARBA" id="ARBA00023125"/>
    </source>
</evidence>
<dbReference type="SUPFAM" id="SSF52172">
    <property type="entry name" value="CheY-like"/>
    <property type="match status" value="1"/>
</dbReference>
<feature type="domain" description="HTH luxR-type" evidence="7">
    <location>
        <begin position="229"/>
        <end position="294"/>
    </location>
</feature>
<evidence type="ECO:0000259" key="7">
    <source>
        <dbReference type="PROSITE" id="PS50043"/>
    </source>
</evidence>
<evidence type="ECO:0000256" key="5">
    <source>
        <dbReference type="PROSITE-ProRule" id="PRU00169"/>
    </source>
</evidence>
<dbReference type="CDD" id="cd06170">
    <property type="entry name" value="LuxR_C_like"/>
    <property type="match status" value="1"/>
</dbReference>
<accession>A0ABP5HFY9</accession>
<dbReference type="PRINTS" id="PR00038">
    <property type="entry name" value="HTHLUXR"/>
</dbReference>
<protein>
    <recommendedName>
        <fullName evidence="11">LuxR family transcriptional regulator</fullName>
    </recommendedName>
</protein>
<feature type="modified residue" description="4-aspartylphosphate" evidence="5">
    <location>
        <position position="131"/>
    </location>
</feature>
<evidence type="ECO:0008006" key="11">
    <source>
        <dbReference type="Google" id="ProtNLM"/>
    </source>
</evidence>
<dbReference type="PROSITE" id="PS00622">
    <property type="entry name" value="HTH_LUXR_1"/>
    <property type="match status" value="1"/>
</dbReference>
<dbReference type="Pfam" id="PF00196">
    <property type="entry name" value="GerE"/>
    <property type="match status" value="1"/>
</dbReference>
<dbReference type="PROSITE" id="PS50110">
    <property type="entry name" value="RESPONSE_REGULATORY"/>
    <property type="match status" value="1"/>
</dbReference>
<gene>
    <name evidence="9" type="ORF">GCM10009801_25720</name>
</gene>
<evidence type="ECO:0000259" key="8">
    <source>
        <dbReference type="PROSITE" id="PS50110"/>
    </source>
</evidence>
<dbReference type="InterPro" id="IPR058245">
    <property type="entry name" value="NreC/VraR/RcsB-like_REC"/>
</dbReference>
<evidence type="ECO:0000256" key="4">
    <source>
        <dbReference type="ARBA" id="ARBA00023163"/>
    </source>
</evidence>
<feature type="region of interest" description="Disordered" evidence="6">
    <location>
        <begin position="1"/>
        <end position="62"/>
    </location>
</feature>
<dbReference type="InterPro" id="IPR016032">
    <property type="entry name" value="Sig_transdc_resp-reg_C-effctor"/>
</dbReference>
<dbReference type="EMBL" id="BAAAPE010000007">
    <property type="protein sequence ID" value="GAA2072845.1"/>
    <property type="molecule type" value="Genomic_DNA"/>
</dbReference>
<keyword evidence="3" id="KW-0238">DNA-binding</keyword>